<evidence type="ECO:0000313" key="2">
    <source>
        <dbReference type="EMBL" id="MCA2017349.1"/>
    </source>
</evidence>
<protein>
    <submittedName>
        <fullName evidence="2">DUF4231 domain-containing protein</fullName>
    </submittedName>
</protein>
<keyword evidence="1" id="KW-1133">Transmembrane helix</keyword>
<dbReference type="Pfam" id="PF14015">
    <property type="entry name" value="DUF4231"/>
    <property type="match status" value="1"/>
</dbReference>
<dbReference type="InterPro" id="IPR025325">
    <property type="entry name" value="DUF4231"/>
</dbReference>
<keyword evidence="1" id="KW-0812">Transmembrane</keyword>
<keyword evidence="3" id="KW-1185">Reference proteome</keyword>
<accession>A0ABS7YT04</accession>
<dbReference type="NCBIfam" id="NF033634">
    <property type="entry name" value="SLATT_1"/>
    <property type="match status" value="1"/>
</dbReference>
<comment type="caution">
    <text evidence="2">The sequence shown here is derived from an EMBL/GenBank/DDBJ whole genome shotgun (WGS) entry which is preliminary data.</text>
</comment>
<dbReference type="EMBL" id="JAIWIU010000103">
    <property type="protein sequence ID" value="MCA2017349.1"/>
    <property type="molecule type" value="Genomic_DNA"/>
</dbReference>
<organism evidence="2 3">
    <name type="scientific">Vibrio tritonius</name>
    <dbReference type="NCBI Taxonomy" id="1435069"/>
    <lineage>
        <taxon>Bacteria</taxon>
        <taxon>Pseudomonadati</taxon>
        <taxon>Pseudomonadota</taxon>
        <taxon>Gammaproteobacteria</taxon>
        <taxon>Vibrionales</taxon>
        <taxon>Vibrionaceae</taxon>
        <taxon>Vibrio</taxon>
    </lineage>
</organism>
<feature type="transmembrane region" description="Helical" evidence="1">
    <location>
        <begin position="36"/>
        <end position="58"/>
    </location>
</feature>
<feature type="transmembrane region" description="Helical" evidence="1">
    <location>
        <begin position="70"/>
        <end position="92"/>
    </location>
</feature>
<gene>
    <name evidence="2" type="ORF">LDJ79_14590</name>
</gene>
<sequence length="163" mass="18604">MISNAEQEFTTTDPEELCQDFIDDFRNKAAHNKKESIVCIWLTIGGASVAPFFVTLGADLAGIIGLENYVIVFSKIIPTIISISVAISATWLQVRKPQQLWALYRTAQRNLEHKLYQYKYQVSPFEKAENSKSIFVENIIEIRNETHNSWLDLIPNPSNDNNK</sequence>
<evidence type="ECO:0000256" key="1">
    <source>
        <dbReference type="SAM" id="Phobius"/>
    </source>
</evidence>
<keyword evidence="1" id="KW-0472">Membrane</keyword>
<dbReference type="RefSeq" id="WP_225251097.1">
    <property type="nucleotide sequence ID" value="NZ_JAIWIU010000103.1"/>
</dbReference>
<dbReference type="Proteomes" id="UP001199044">
    <property type="component" value="Unassembled WGS sequence"/>
</dbReference>
<evidence type="ECO:0000313" key="3">
    <source>
        <dbReference type="Proteomes" id="UP001199044"/>
    </source>
</evidence>
<proteinExistence type="predicted"/>
<reference evidence="3" key="1">
    <citation type="submission" date="2023-07" db="EMBL/GenBank/DDBJ databases">
        <title>Molecular identification of indigenous halophilic bacteria isolated from red sea cost, biodegradation of synthetic dyes and assessment of degraded metabolite toxicity.</title>
        <authorList>
            <person name="Chaieb K."/>
            <person name="Altayb H.N."/>
        </authorList>
    </citation>
    <scope>NUCLEOTIDE SEQUENCE [LARGE SCALE GENOMIC DNA]</scope>
    <source>
        <strain evidence="3">K20</strain>
    </source>
</reference>
<name>A0ABS7YT04_9VIBR</name>